<reference evidence="3 4" key="1">
    <citation type="submission" date="2020-08" db="EMBL/GenBank/DDBJ databases">
        <title>Functional genomics of gut bacteria from endangered species of beetles.</title>
        <authorList>
            <person name="Carlos-Shanley C."/>
        </authorList>
    </citation>
    <scope>NUCLEOTIDE SEQUENCE [LARGE SCALE GENOMIC DNA]</scope>
    <source>
        <strain evidence="3 4">S00198</strain>
    </source>
</reference>
<organism evidence="3 4">
    <name type="scientific">Acidovorax soli</name>
    <dbReference type="NCBI Taxonomy" id="592050"/>
    <lineage>
        <taxon>Bacteria</taxon>
        <taxon>Pseudomonadati</taxon>
        <taxon>Pseudomonadota</taxon>
        <taxon>Betaproteobacteria</taxon>
        <taxon>Burkholderiales</taxon>
        <taxon>Comamonadaceae</taxon>
        <taxon>Acidovorax</taxon>
    </lineage>
</organism>
<feature type="compositionally biased region" description="Pro residues" evidence="1">
    <location>
        <begin position="68"/>
        <end position="82"/>
    </location>
</feature>
<dbReference type="SUPFAM" id="SSF109604">
    <property type="entry name" value="HD-domain/PDEase-like"/>
    <property type="match status" value="1"/>
</dbReference>
<accession>A0A7X0PK38</accession>
<comment type="caution">
    <text evidence="3">The sequence shown here is derived from an EMBL/GenBank/DDBJ whole genome shotgun (WGS) entry which is preliminary data.</text>
</comment>
<dbReference type="Gene3D" id="1.10.3210.10">
    <property type="entry name" value="Hypothetical protein af1432"/>
    <property type="match status" value="1"/>
</dbReference>
<dbReference type="InterPro" id="IPR037522">
    <property type="entry name" value="HD_GYP_dom"/>
</dbReference>
<feature type="domain" description="HD-GYP" evidence="2">
    <location>
        <begin position="162"/>
        <end position="357"/>
    </location>
</feature>
<feature type="region of interest" description="Disordered" evidence="1">
    <location>
        <begin position="59"/>
        <end position="87"/>
    </location>
</feature>
<dbReference type="GO" id="GO:0008081">
    <property type="term" value="F:phosphoric diester hydrolase activity"/>
    <property type="evidence" value="ECO:0007669"/>
    <property type="project" value="UniProtKB-ARBA"/>
</dbReference>
<dbReference type="PANTHER" id="PTHR43155">
    <property type="entry name" value="CYCLIC DI-GMP PHOSPHODIESTERASE PA4108-RELATED"/>
    <property type="match status" value="1"/>
</dbReference>
<dbReference type="RefSeq" id="WP_184864253.1">
    <property type="nucleotide sequence ID" value="NZ_JACHLK010000018.1"/>
</dbReference>
<keyword evidence="4" id="KW-1185">Reference proteome</keyword>
<dbReference type="CDD" id="cd00077">
    <property type="entry name" value="HDc"/>
    <property type="match status" value="1"/>
</dbReference>
<dbReference type="Pfam" id="PF13487">
    <property type="entry name" value="HD_5"/>
    <property type="match status" value="1"/>
</dbReference>
<dbReference type="InterPro" id="IPR021812">
    <property type="entry name" value="DUF3391"/>
</dbReference>
<dbReference type="InterPro" id="IPR003607">
    <property type="entry name" value="HD/PDEase_dom"/>
</dbReference>
<proteinExistence type="predicted"/>
<gene>
    <name evidence="3" type="ORF">HNP48_006056</name>
</gene>
<dbReference type="Proteomes" id="UP000575083">
    <property type="component" value="Unassembled WGS sequence"/>
</dbReference>
<evidence type="ECO:0000313" key="4">
    <source>
        <dbReference type="Proteomes" id="UP000575083"/>
    </source>
</evidence>
<dbReference type="PANTHER" id="PTHR43155:SF2">
    <property type="entry name" value="CYCLIC DI-GMP PHOSPHODIESTERASE PA4108"/>
    <property type="match status" value="1"/>
</dbReference>
<dbReference type="NCBIfam" id="TIGR00277">
    <property type="entry name" value="HDIG"/>
    <property type="match status" value="1"/>
</dbReference>
<evidence type="ECO:0000313" key="3">
    <source>
        <dbReference type="EMBL" id="MBB6563336.1"/>
    </source>
</evidence>
<dbReference type="InterPro" id="IPR006675">
    <property type="entry name" value="HDIG_dom"/>
</dbReference>
<name>A0A7X0PK38_9BURK</name>
<sequence>MNSSILIDIRQLRIGMYIQLDLGWMHHPFPVSSFRVASAEQIATLRELGLTEVRYVPKKSDPDLRDLPLPPVGGPEDAPPPDAAGAVREATAPAPLAASADPAADEAAARRRRLLEAQNRALALCNQRFGEATRRYVELEKLVVELPERARTDGELLVAGCVTDLLNNGDSVIRLLSEGVGESGALHPVNVLVVSLLLGKALGMKAEDLQDLGVAALLHDLGKMRLPDAFKNALPHMPAPDRTRYEGHVRESVALASRMGLGKPVLLAIAQHHEMVDGSGFPMRLTAHDLSRPGQVLALVNHYDRLCSPGSGMGGLTPHEALSVIFAQHKARFDAVVLGAFIRMMGVYPPGSIVQLVNDRYAIVASVNSSRPLRPKVIVHDPRVPKDEAPILDLETVPELGIRRSLKPAQLPREALDYLSPRKRICYFFERAVAAVPDEGGA</sequence>
<dbReference type="PROSITE" id="PS51832">
    <property type="entry name" value="HD_GYP"/>
    <property type="match status" value="1"/>
</dbReference>
<dbReference type="AlphaFoldDB" id="A0A7X0PK38"/>
<evidence type="ECO:0000256" key="1">
    <source>
        <dbReference type="SAM" id="MobiDB-lite"/>
    </source>
</evidence>
<dbReference type="Pfam" id="PF11871">
    <property type="entry name" value="DUF3391"/>
    <property type="match status" value="1"/>
</dbReference>
<protein>
    <submittedName>
        <fullName evidence="3">Putative nucleotidyltransferase with HDIG domain</fullName>
    </submittedName>
</protein>
<evidence type="ECO:0000259" key="2">
    <source>
        <dbReference type="PROSITE" id="PS51832"/>
    </source>
</evidence>
<keyword evidence="3" id="KW-0808">Transferase</keyword>
<dbReference type="GO" id="GO:0016740">
    <property type="term" value="F:transferase activity"/>
    <property type="evidence" value="ECO:0007669"/>
    <property type="project" value="UniProtKB-KW"/>
</dbReference>
<dbReference type="EMBL" id="JACHLK010000018">
    <property type="protein sequence ID" value="MBB6563336.1"/>
    <property type="molecule type" value="Genomic_DNA"/>
</dbReference>